<keyword evidence="2" id="KW-0472">Membrane</keyword>
<keyword evidence="3" id="KW-0560">Oxidoreductase</keyword>
<feature type="compositionally biased region" description="Basic and acidic residues" evidence="1">
    <location>
        <begin position="53"/>
        <end position="62"/>
    </location>
</feature>
<evidence type="ECO:0000256" key="2">
    <source>
        <dbReference type="SAM" id="Phobius"/>
    </source>
</evidence>
<evidence type="ECO:0000256" key="1">
    <source>
        <dbReference type="SAM" id="MobiDB-lite"/>
    </source>
</evidence>
<dbReference type="CDD" id="cd01324">
    <property type="entry name" value="cbb3_Oxidase_CcoQ"/>
    <property type="match status" value="1"/>
</dbReference>
<feature type="region of interest" description="Disordered" evidence="1">
    <location>
        <begin position="42"/>
        <end position="62"/>
    </location>
</feature>
<gene>
    <name evidence="3" type="ORF">Tharo_2296</name>
</gene>
<organism evidence="3 4">
    <name type="scientific">Thauera aromatica K172</name>
    <dbReference type="NCBI Taxonomy" id="44139"/>
    <lineage>
        <taxon>Bacteria</taxon>
        <taxon>Pseudomonadati</taxon>
        <taxon>Pseudomonadota</taxon>
        <taxon>Betaproteobacteria</taxon>
        <taxon>Rhodocyclales</taxon>
        <taxon>Zoogloeaceae</taxon>
        <taxon>Thauera</taxon>
    </lineage>
</organism>
<dbReference type="KEGG" id="tak:Tharo_2296"/>
<evidence type="ECO:0000313" key="3">
    <source>
        <dbReference type="EMBL" id="AVR89194.1"/>
    </source>
</evidence>
<dbReference type="RefSeq" id="WP_107221342.1">
    <property type="nucleotide sequence ID" value="NZ_CP028339.1"/>
</dbReference>
<dbReference type="EC" id="1.9.3.1" evidence="3"/>
<keyword evidence="2" id="KW-0812">Transmembrane</keyword>
<keyword evidence="4" id="KW-1185">Reference proteome</keyword>
<sequence>MDINDFRSLFTVIGLLCFLGICAWAYSTQAKAGFDEAARLPLSDDDVPAIGGRQDKEGKANG</sequence>
<dbReference type="OrthoDB" id="8604580at2"/>
<dbReference type="GO" id="GO:0016491">
    <property type="term" value="F:oxidoreductase activity"/>
    <property type="evidence" value="ECO:0007669"/>
    <property type="project" value="UniProtKB-KW"/>
</dbReference>
<dbReference type="AlphaFoldDB" id="A0A2R4BPP8"/>
<accession>A0A2R4BPP8</accession>
<dbReference type="EMBL" id="CP028339">
    <property type="protein sequence ID" value="AVR89194.1"/>
    <property type="molecule type" value="Genomic_DNA"/>
</dbReference>
<name>A0A2R4BPP8_THAAR</name>
<dbReference type="Proteomes" id="UP000241885">
    <property type="component" value="Chromosome"/>
</dbReference>
<dbReference type="InterPro" id="IPR008621">
    <property type="entry name" value="Cbb3-typ_cyt_oxidase_comp"/>
</dbReference>
<evidence type="ECO:0000313" key="4">
    <source>
        <dbReference type="Proteomes" id="UP000241885"/>
    </source>
</evidence>
<reference evidence="3 4" key="1">
    <citation type="submission" date="2018-03" db="EMBL/GenBank/DDBJ databases">
        <title>Complete genome sequence of Thauera aromatica, a model organism for studying aromatic compound degradation under denitrifying conditions.</title>
        <authorList>
            <person name="Lo H.-Y."/>
            <person name="Goris T."/>
            <person name="Boll M."/>
            <person name="Mueller J.A."/>
        </authorList>
    </citation>
    <scope>NUCLEOTIDE SEQUENCE [LARGE SCALE GENOMIC DNA]</scope>
    <source>
        <strain evidence="3 4">K172</strain>
    </source>
</reference>
<proteinExistence type="predicted"/>
<keyword evidence="2" id="KW-1133">Transmembrane helix</keyword>
<protein>
    <submittedName>
        <fullName evidence="3">Cytochrome c oxidase subunit CcoQ</fullName>
        <ecNumber evidence="3">1.9.3.1</ecNumber>
    </submittedName>
</protein>
<feature type="transmembrane region" description="Helical" evidence="2">
    <location>
        <begin position="6"/>
        <end position="26"/>
    </location>
</feature>
<dbReference type="Pfam" id="PF05545">
    <property type="entry name" value="FixQ"/>
    <property type="match status" value="1"/>
</dbReference>